<gene>
    <name evidence="3" type="ORF">NKR19_g9737</name>
</gene>
<feature type="region of interest" description="Disordered" evidence="2">
    <location>
        <begin position="545"/>
        <end position="746"/>
    </location>
</feature>
<feature type="compositionally biased region" description="Polar residues" evidence="2">
    <location>
        <begin position="69"/>
        <end position="95"/>
    </location>
</feature>
<feature type="compositionally biased region" description="Gly residues" evidence="2">
    <location>
        <begin position="677"/>
        <end position="687"/>
    </location>
</feature>
<feature type="compositionally biased region" description="Polar residues" evidence="2">
    <location>
        <begin position="348"/>
        <end position="366"/>
    </location>
</feature>
<dbReference type="EMBL" id="JANBVN010000253">
    <property type="protein sequence ID" value="KAJ9130851.1"/>
    <property type="molecule type" value="Genomic_DNA"/>
</dbReference>
<proteinExistence type="predicted"/>
<organism evidence="3 4">
    <name type="scientific">Coniochaeta hoffmannii</name>
    <dbReference type="NCBI Taxonomy" id="91930"/>
    <lineage>
        <taxon>Eukaryota</taxon>
        <taxon>Fungi</taxon>
        <taxon>Dikarya</taxon>
        <taxon>Ascomycota</taxon>
        <taxon>Pezizomycotina</taxon>
        <taxon>Sordariomycetes</taxon>
        <taxon>Sordariomycetidae</taxon>
        <taxon>Coniochaetales</taxon>
        <taxon>Coniochaetaceae</taxon>
        <taxon>Coniochaeta</taxon>
    </lineage>
</organism>
<feature type="region of interest" description="Disordered" evidence="2">
    <location>
        <begin position="69"/>
        <end position="120"/>
    </location>
</feature>
<feature type="compositionally biased region" description="Low complexity" evidence="2">
    <location>
        <begin position="593"/>
        <end position="609"/>
    </location>
</feature>
<dbReference type="AlphaFoldDB" id="A0AA38VGL0"/>
<evidence type="ECO:0000256" key="2">
    <source>
        <dbReference type="SAM" id="MobiDB-lite"/>
    </source>
</evidence>
<reference evidence="3" key="1">
    <citation type="submission" date="2022-07" db="EMBL/GenBank/DDBJ databases">
        <title>Fungi with potential for degradation of polypropylene.</title>
        <authorList>
            <person name="Gostincar C."/>
        </authorList>
    </citation>
    <scope>NUCLEOTIDE SEQUENCE</scope>
    <source>
        <strain evidence="3">EXF-13287</strain>
    </source>
</reference>
<feature type="compositionally biased region" description="Polar residues" evidence="2">
    <location>
        <begin position="108"/>
        <end position="119"/>
    </location>
</feature>
<accession>A0AA38VGL0</accession>
<evidence type="ECO:0000313" key="4">
    <source>
        <dbReference type="Proteomes" id="UP001174691"/>
    </source>
</evidence>
<sequence>MADLGWFRHFGQRPKTPTVPGEAPEEPEYFSSPGKTMRSPTRRLHRAPAVRRVSSLISLAASEQHNNISNAALPTPSSASFNTTNHSSDVTSSKGSAKPIPADEHQVDLNSSSSSTSAVQPGKSAEIFVREADRIWHAPSLEQMIDSLQVAMMNKPSSLEPLPIRYNGHVLALLEGYAKLKRDLEQTRRTAADQVEDIRGLRVRELDQYRLLTEDWLKRQRDYNAEIKRLELLLAHHTEEGMATVALARAGSLVERGATARKRFEERVKRVSRGDDADDPEAAPLVTRPDTSPLQRKSSVYTHIGHAPPNFDPDHDRRVSQQLRKEKEKTRSHRFSRFTRKHRRHSNGNKQGNETMGTDDNSNFHASQHLRGGADMVTRHHDTRAMGELAIERFLEDGNSVPGAIQHGDVHNLESNQLEAIAEDYFTQPRHGDQRRRARGFSFIAGDDDSLPVSPMALPPPMQPDNDGSTEEPRQRWSQDNGYTIQVPAPSDIRQPRPRSTLPHSAGLSVARQLQQAVATNPSIDPAPSITTPAQALGTAFAATEATTTPTSGQRRPASTGSVIYLGEPPSSTAAGSRDSTGSRITVLRDNSGRASSSRRQSSQSQATSDLSLESSPAVMPPITEGRSFNPVSSPTPSTRGGGGGGGGGSGKTKSARRRGGAPSATSSPALPPMAAEGGGGGGGAGGRPTAAAPSLGPLTPSTGNAPPPPREPSGGAGGPEPAAGQAARIAAALAHARGQKRSSQL</sequence>
<feature type="coiled-coil region" evidence="1">
    <location>
        <begin position="177"/>
        <end position="240"/>
    </location>
</feature>
<feature type="compositionally biased region" description="Low complexity" evidence="2">
    <location>
        <begin position="720"/>
        <end position="737"/>
    </location>
</feature>
<dbReference type="Proteomes" id="UP001174691">
    <property type="component" value="Unassembled WGS sequence"/>
</dbReference>
<feature type="compositionally biased region" description="Polar residues" evidence="2">
    <location>
        <begin position="570"/>
        <end position="584"/>
    </location>
</feature>
<keyword evidence="4" id="KW-1185">Reference proteome</keyword>
<feature type="compositionally biased region" description="Low complexity" evidence="2">
    <location>
        <begin position="661"/>
        <end position="676"/>
    </location>
</feature>
<feature type="compositionally biased region" description="Basic and acidic residues" evidence="2">
    <location>
        <begin position="312"/>
        <end position="329"/>
    </location>
</feature>
<protein>
    <submittedName>
        <fullName evidence="3">Uncharacterized protein</fullName>
    </submittedName>
</protein>
<feature type="compositionally biased region" description="Gly residues" evidence="2">
    <location>
        <begin position="640"/>
        <end position="651"/>
    </location>
</feature>
<feature type="compositionally biased region" description="Polar residues" evidence="2">
    <location>
        <begin position="552"/>
        <end position="562"/>
    </location>
</feature>
<feature type="compositionally biased region" description="Basic residues" evidence="2">
    <location>
        <begin position="330"/>
        <end position="347"/>
    </location>
</feature>
<feature type="compositionally biased region" description="Polar residues" evidence="2">
    <location>
        <begin position="289"/>
        <end position="301"/>
    </location>
</feature>
<keyword evidence="1" id="KW-0175">Coiled coil</keyword>
<evidence type="ECO:0000256" key="1">
    <source>
        <dbReference type="SAM" id="Coils"/>
    </source>
</evidence>
<evidence type="ECO:0000313" key="3">
    <source>
        <dbReference type="EMBL" id="KAJ9130851.1"/>
    </source>
</evidence>
<feature type="region of interest" description="Disordered" evidence="2">
    <location>
        <begin position="444"/>
        <end position="504"/>
    </location>
</feature>
<feature type="region of interest" description="Disordered" evidence="2">
    <location>
        <begin position="269"/>
        <end position="367"/>
    </location>
</feature>
<name>A0AA38VGL0_9PEZI</name>
<comment type="caution">
    <text evidence="3">The sequence shown here is derived from an EMBL/GenBank/DDBJ whole genome shotgun (WGS) entry which is preliminary data.</text>
</comment>
<feature type="region of interest" description="Disordered" evidence="2">
    <location>
        <begin position="1"/>
        <end position="48"/>
    </location>
</feature>